<name>A0A6N6M8W6_9FLAO</name>
<dbReference type="Gene3D" id="3.20.20.370">
    <property type="entry name" value="Glycoside hydrolase/deacetylase"/>
    <property type="match status" value="1"/>
</dbReference>
<gene>
    <name evidence="1" type="ORF">F3059_10800</name>
</gene>
<sequence length="377" mass="43011">MHIKKQIFNHLKNLPGWRTKRKLVVISVDDYGNVRLDSKKARENMDKAGLKVHSRFDAYDTLETRDDLGALFEVLTSVKDKKGNHAVFTPFALPCNINFEAMQEEGYERYIYELLPETYAKLSALQPQAYKGTWDLWKEGIEKGLMAPQFHGREHFNLKVFESNLNLGDKSTLVALKNRSYTSINNSLHPRLSYTGAFDLEDLLGLKGYHAIVKDGTRRFNEVYGYYPDYFNPPGAREHSDLHEALHDCGIKYMDAPLIKKQIKEGGGYSYDMSYLGKKNKLGQRFLIRNVVFEPGFTGVETAVSIAWKQINAAFRLNKPAIISSHRVNFSGLITESNRTESLKALKILIEMITANYPEVEFISALELAKIITKDGR</sequence>
<evidence type="ECO:0000313" key="1">
    <source>
        <dbReference type="EMBL" id="KAB1063547.1"/>
    </source>
</evidence>
<dbReference type="Proteomes" id="UP000435357">
    <property type="component" value="Unassembled WGS sequence"/>
</dbReference>
<dbReference type="RefSeq" id="WP_151169109.1">
    <property type="nucleotide sequence ID" value="NZ_WACR01000008.1"/>
</dbReference>
<dbReference type="GO" id="GO:0005975">
    <property type="term" value="P:carbohydrate metabolic process"/>
    <property type="evidence" value="ECO:0007669"/>
    <property type="project" value="InterPro"/>
</dbReference>
<dbReference type="InterPro" id="IPR011330">
    <property type="entry name" value="Glyco_hydro/deAcase_b/a-brl"/>
</dbReference>
<dbReference type="OrthoDB" id="2081174at2"/>
<organism evidence="1 2">
    <name type="scientific">Salibacter halophilus</name>
    <dbReference type="NCBI Taxonomy" id="1803916"/>
    <lineage>
        <taxon>Bacteria</taxon>
        <taxon>Pseudomonadati</taxon>
        <taxon>Bacteroidota</taxon>
        <taxon>Flavobacteriia</taxon>
        <taxon>Flavobacteriales</taxon>
        <taxon>Salibacteraceae</taxon>
        <taxon>Salibacter</taxon>
    </lineage>
</organism>
<evidence type="ECO:0000313" key="2">
    <source>
        <dbReference type="Proteomes" id="UP000435357"/>
    </source>
</evidence>
<reference evidence="1 2" key="1">
    <citation type="submission" date="2019-09" db="EMBL/GenBank/DDBJ databases">
        <title>Genomes of Cryomorphaceae.</title>
        <authorList>
            <person name="Bowman J.P."/>
        </authorList>
    </citation>
    <scope>NUCLEOTIDE SEQUENCE [LARGE SCALE GENOMIC DNA]</scope>
    <source>
        <strain evidence="1 2">KCTC 52047</strain>
    </source>
</reference>
<evidence type="ECO:0008006" key="3">
    <source>
        <dbReference type="Google" id="ProtNLM"/>
    </source>
</evidence>
<dbReference type="AlphaFoldDB" id="A0A6N6M8W6"/>
<protein>
    <recommendedName>
        <fullName evidence="3">Polysaccharide (De)acetylase</fullName>
    </recommendedName>
</protein>
<dbReference type="SUPFAM" id="SSF88713">
    <property type="entry name" value="Glycoside hydrolase/deacetylase"/>
    <property type="match status" value="1"/>
</dbReference>
<keyword evidence="2" id="KW-1185">Reference proteome</keyword>
<comment type="caution">
    <text evidence="1">The sequence shown here is derived from an EMBL/GenBank/DDBJ whole genome shotgun (WGS) entry which is preliminary data.</text>
</comment>
<dbReference type="EMBL" id="WACR01000008">
    <property type="protein sequence ID" value="KAB1063547.1"/>
    <property type="molecule type" value="Genomic_DNA"/>
</dbReference>
<accession>A0A6N6M8W6</accession>
<proteinExistence type="predicted"/>